<dbReference type="FunFam" id="3.40.50.300:FF:000187">
    <property type="entry name" value="Vesicular-fusion ATPase SEC18"/>
    <property type="match status" value="1"/>
</dbReference>
<keyword evidence="5" id="KW-0677">Repeat</keyword>
<evidence type="ECO:0000259" key="13">
    <source>
        <dbReference type="SMART" id="SM00382"/>
    </source>
</evidence>
<dbReference type="GO" id="GO:0043001">
    <property type="term" value="P:Golgi to plasma membrane protein transport"/>
    <property type="evidence" value="ECO:0007669"/>
    <property type="project" value="TreeGrafter"/>
</dbReference>
<comment type="caution">
    <text evidence="14">The sequence shown here is derived from an EMBL/GenBank/DDBJ whole genome shotgun (WGS) entry which is preliminary data.</text>
</comment>
<dbReference type="FunFam" id="3.40.50.300:FF:000166">
    <property type="entry name" value="vesicle-fusing ATPase isoform X1"/>
    <property type="match status" value="1"/>
</dbReference>
<dbReference type="PANTHER" id="PTHR23078">
    <property type="entry name" value="VESICULAR-FUSION PROTEIN NSF"/>
    <property type="match status" value="1"/>
</dbReference>
<feature type="domain" description="AAA+ ATPase" evidence="13">
    <location>
        <begin position="687"/>
        <end position="824"/>
    </location>
</feature>
<evidence type="ECO:0000256" key="1">
    <source>
        <dbReference type="ARBA" id="ARBA00004496"/>
    </source>
</evidence>
<dbReference type="InterPro" id="IPR003959">
    <property type="entry name" value="ATPase_AAA_core"/>
</dbReference>
<dbReference type="InterPro" id="IPR027417">
    <property type="entry name" value="P-loop_NTPase"/>
</dbReference>
<evidence type="ECO:0000256" key="11">
    <source>
        <dbReference type="RuleBase" id="RU367045"/>
    </source>
</evidence>
<keyword evidence="11" id="KW-0931">ER-Golgi transport</keyword>
<dbReference type="SUPFAM" id="SSF54585">
    <property type="entry name" value="Cdc48 domain 2-like"/>
    <property type="match status" value="1"/>
</dbReference>
<dbReference type="Gene3D" id="3.40.50.300">
    <property type="entry name" value="P-loop containing nucleotide triphosphate hydrolases"/>
    <property type="match status" value="2"/>
</dbReference>
<evidence type="ECO:0000256" key="4">
    <source>
        <dbReference type="ARBA" id="ARBA00022490"/>
    </source>
</evidence>
<evidence type="ECO:0000256" key="2">
    <source>
        <dbReference type="ARBA" id="ARBA00006914"/>
    </source>
</evidence>
<keyword evidence="11" id="KW-0378">Hydrolase</keyword>
<dbReference type="Gene3D" id="1.10.8.60">
    <property type="match status" value="1"/>
</dbReference>
<dbReference type="InterPro" id="IPR003593">
    <property type="entry name" value="AAA+_ATPase"/>
</dbReference>
<dbReference type="CDD" id="cd00009">
    <property type="entry name" value="AAA"/>
    <property type="match status" value="1"/>
</dbReference>
<protein>
    <recommendedName>
        <fullName evidence="10 11">Vesicular-fusion protein SEC18</fullName>
    </recommendedName>
</protein>
<dbReference type="GO" id="GO:0005524">
    <property type="term" value="F:ATP binding"/>
    <property type="evidence" value="ECO:0007669"/>
    <property type="project" value="UniProtKB-UniRule"/>
</dbReference>
<dbReference type="FunFam" id="1.10.8.60:FF:000026">
    <property type="entry name" value="vesicle-fusing ATPase isoform X1"/>
    <property type="match status" value="1"/>
</dbReference>
<proteinExistence type="inferred from homology"/>
<dbReference type="InterPro" id="IPR041569">
    <property type="entry name" value="AAA_lid_3"/>
</dbReference>
<feature type="compositionally biased region" description="Gly residues" evidence="12">
    <location>
        <begin position="82"/>
        <end position="95"/>
    </location>
</feature>
<evidence type="ECO:0000256" key="9">
    <source>
        <dbReference type="ARBA" id="ARBA00056429"/>
    </source>
</evidence>
<evidence type="ECO:0000256" key="6">
    <source>
        <dbReference type="ARBA" id="ARBA00022741"/>
    </source>
</evidence>
<dbReference type="SMART" id="SM00382">
    <property type="entry name" value="AAA"/>
    <property type="match status" value="2"/>
</dbReference>
<keyword evidence="6 11" id="KW-0547">Nucleotide-binding</keyword>
<evidence type="ECO:0000256" key="8">
    <source>
        <dbReference type="ARBA" id="ARBA00022927"/>
    </source>
</evidence>
<dbReference type="InterPro" id="IPR003960">
    <property type="entry name" value="ATPase_AAA_CS"/>
</dbReference>
<keyword evidence="15" id="KW-1185">Reference proteome</keyword>
<evidence type="ECO:0000256" key="5">
    <source>
        <dbReference type="ARBA" id="ARBA00022737"/>
    </source>
</evidence>
<evidence type="ECO:0000256" key="7">
    <source>
        <dbReference type="ARBA" id="ARBA00022840"/>
    </source>
</evidence>
<dbReference type="GO" id="GO:0006891">
    <property type="term" value="P:intra-Golgi vesicle-mediated transport"/>
    <property type="evidence" value="ECO:0007669"/>
    <property type="project" value="TreeGrafter"/>
</dbReference>
<keyword evidence="7 11" id="KW-0067">ATP-binding</keyword>
<organism evidence="14 15">
    <name type="scientific">Zalerion maritima</name>
    <dbReference type="NCBI Taxonomy" id="339359"/>
    <lineage>
        <taxon>Eukaryota</taxon>
        <taxon>Fungi</taxon>
        <taxon>Dikarya</taxon>
        <taxon>Ascomycota</taxon>
        <taxon>Pezizomycotina</taxon>
        <taxon>Sordariomycetes</taxon>
        <taxon>Lulworthiomycetidae</taxon>
        <taxon>Lulworthiales</taxon>
        <taxon>Lulworthiaceae</taxon>
        <taxon>Zalerion</taxon>
    </lineage>
</organism>
<keyword evidence="8 11" id="KW-0653">Protein transport</keyword>
<dbReference type="EMBL" id="JAKWBI020000197">
    <property type="protein sequence ID" value="KAJ2899443.1"/>
    <property type="molecule type" value="Genomic_DNA"/>
</dbReference>
<comment type="function">
    <text evidence="9 11">Required for vesicle-mediated transport. Catalyzes the fusion of transport vesicles within the Golgi cisternae. Is also required for transport from the endoplasmic reticulum to the Golgi stack. Seems to function as a fusion protein required for the delivery of cargo proteins to all compartments of the Golgi stack independent of vesicle origin.</text>
</comment>
<sequence>MNLFGGGGKNNRPNDGSGNGFPSRPQGSGFAGAGSGGGAFSDIFSSHTSPAPQPSRSPRPPPSDHKNAPYGGYRDSGQNASGYGGAGGGRSGGGMETRNQLMDGPGQRGQGPPPGARRGGDTPSYGSEKNRGRSSMGRSGGSAVLVAQAWNTLPHVNASHYQMHDRVGVSNLDFVPSGGNSVVYLKVKNGSNLEAPVIVVNAEPLNCESGKIYAIKSQRTWYQMSPGNNLTCEVYEPREQPNGYVIGTLHAEVWFTSSKFYSKRQFKEEELVNHMRKYFLGNMMTPGQPMSVDIAGCDLTITIKAIELINFAVDNKKNDTAASSDINTRGVFDENTVVRLTKSGSIEFIGSVDSQATNPIIAPDFKFESLGIGGLDAEFSVIFRRAFASRIFPPGLVAKLGLPHVKGMLLYGPPGTGKTLIARQIGKMLNAREPKVINGPEVLNKFVGQSEENIRKMFSDAEKEYKEKGDSSGLHIIIFDELDAVCKQRGSTGGGTGVGDSVVNQLLSKLDGVDQLNNILLIGMTNRKDMIDDALLRPGRLEVQIEIGLPDEHGRSQILGIHTERLRVNKILGRDVNIPQLAALTKNFSGAEIAGLVRSASSFAMNRHVKVDSFAQLKDDVQEIQVTNADFFRALDEVKPAFGAPEDEISDAKPMGVIHYSSTIESIITRASKYWNTTPPSATEPGKVSNILLHGAPKSGTTAMAAHLASLSTYPYVKMVTLGKLSNMRDEYAKADYIAKVFADSYKSPLSVVILDEIDLIFEYVPLGPRFSNHLLSVLKGKMKETPPKGHRLLILSTTCNFGIMDMIDLRRSFSATIEVPVVSGLEELQTILMEANAFPGRSDVKDALSALQLMGHQQIGLGIKALLEEAFIARGSERQSAGMDFADSVGNHINERLLTR</sequence>
<dbReference type="PANTHER" id="PTHR23078:SF3">
    <property type="entry name" value="VESICLE-FUSING ATPASE"/>
    <property type="match status" value="1"/>
</dbReference>
<evidence type="ECO:0000256" key="10">
    <source>
        <dbReference type="ARBA" id="ARBA00068637"/>
    </source>
</evidence>
<dbReference type="GO" id="GO:0016887">
    <property type="term" value="F:ATP hydrolysis activity"/>
    <property type="evidence" value="ECO:0007669"/>
    <property type="project" value="InterPro"/>
</dbReference>
<evidence type="ECO:0000313" key="15">
    <source>
        <dbReference type="Proteomes" id="UP001201980"/>
    </source>
</evidence>
<accession>A0AAD5RN91</accession>
<comment type="similarity">
    <text evidence="2 11">Belongs to the AAA ATPase family.</text>
</comment>
<dbReference type="Proteomes" id="UP001201980">
    <property type="component" value="Unassembled WGS sequence"/>
</dbReference>
<reference evidence="14" key="1">
    <citation type="submission" date="2022-07" db="EMBL/GenBank/DDBJ databases">
        <title>Draft genome sequence of Zalerion maritima ATCC 34329, a (micro)plastics degrading marine fungus.</title>
        <authorList>
            <person name="Paco A."/>
            <person name="Goncalves M.F.M."/>
            <person name="Rocha-Santos T.A.P."/>
            <person name="Alves A."/>
        </authorList>
    </citation>
    <scope>NUCLEOTIDE SEQUENCE</scope>
    <source>
        <strain evidence="14">ATCC 34329</strain>
    </source>
</reference>
<keyword evidence="3 11" id="KW-0813">Transport</keyword>
<feature type="domain" description="AAA+ ATPase" evidence="13">
    <location>
        <begin position="404"/>
        <end position="551"/>
    </location>
</feature>
<dbReference type="PROSITE" id="PS00674">
    <property type="entry name" value="AAA"/>
    <property type="match status" value="1"/>
</dbReference>
<dbReference type="AlphaFoldDB" id="A0AAD5RN91"/>
<dbReference type="Gene3D" id="3.10.330.10">
    <property type="match status" value="1"/>
</dbReference>
<evidence type="ECO:0000256" key="12">
    <source>
        <dbReference type="SAM" id="MobiDB-lite"/>
    </source>
</evidence>
<feature type="compositionally biased region" description="Pro residues" evidence="12">
    <location>
        <begin position="51"/>
        <end position="61"/>
    </location>
</feature>
<dbReference type="Pfam" id="PF00004">
    <property type="entry name" value="AAA"/>
    <property type="match status" value="2"/>
</dbReference>
<dbReference type="InterPro" id="IPR029067">
    <property type="entry name" value="CDC48_domain_2-like_sf"/>
</dbReference>
<name>A0AAD5RN91_9PEZI</name>
<dbReference type="GO" id="GO:0005795">
    <property type="term" value="C:Golgi stack"/>
    <property type="evidence" value="ECO:0007669"/>
    <property type="project" value="TreeGrafter"/>
</dbReference>
<dbReference type="GO" id="GO:0035494">
    <property type="term" value="P:SNARE complex disassembly"/>
    <property type="evidence" value="ECO:0007669"/>
    <property type="project" value="InterPro"/>
</dbReference>
<dbReference type="SUPFAM" id="SSF52540">
    <property type="entry name" value="P-loop containing nucleoside triphosphate hydrolases"/>
    <property type="match status" value="2"/>
</dbReference>
<evidence type="ECO:0000256" key="3">
    <source>
        <dbReference type="ARBA" id="ARBA00022448"/>
    </source>
</evidence>
<evidence type="ECO:0000313" key="14">
    <source>
        <dbReference type="EMBL" id="KAJ2899443.1"/>
    </source>
</evidence>
<keyword evidence="4 11" id="KW-0963">Cytoplasm</keyword>
<comment type="subcellular location">
    <subcellularLocation>
        <location evidence="1 11">Cytoplasm</location>
    </subcellularLocation>
</comment>
<gene>
    <name evidence="14" type="ORF">MKZ38_003058</name>
</gene>
<dbReference type="Pfam" id="PF17862">
    <property type="entry name" value="AAA_lid_3"/>
    <property type="match status" value="1"/>
</dbReference>
<feature type="region of interest" description="Disordered" evidence="12">
    <location>
        <begin position="1"/>
        <end position="140"/>
    </location>
</feature>
<dbReference type="InterPro" id="IPR039812">
    <property type="entry name" value="Vesicle-fus_ATPase"/>
</dbReference>
<feature type="compositionally biased region" description="Gly residues" evidence="12">
    <location>
        <begin position="29"/>
        <end position="39"/>
    </location>
</feature>